<proteinExistence type="predicted"/>
<sequence>MKDLTHLKKIIIILVLALLIMGLLLLGGFWVKHTYGC</sequence>
<evidence type="ECO:0000313" key="3">
    <source>
        <dbReference type="Proteomes" id="UP000013909"/>
    </source>
</evidence>
<dbReference type="AlphaFoldDB" id="R7ZQM7"/>
<keyword evidence="1" id="KW-1133">Transmembrane helix</keyword>
<feature type="transmembrane region" description="Helical" evidence="1">
    <location>
        <begin position="12"/>
        <end position="31"/>
    </location>
</feature>
<dbReference type="EMBL" id="AQHR01000085">
    <property type="protein sequence ID" value="EON76420.1"/>
    <property type="molecule type" value="Genomic_DNA"/>
</dbReference>
<protein>
    <submittedName>
        <fullName evidence="2">Uncharacterized protein</fullName>
    </submittedName>
</protein>
<accession>R7ZQM7</accession>
<organism evidence="2 3">
    <name type="scientific">Lunatimonas lonarensis</name>
    <dbReference type="NCBI Taxonomy" id="1232681"/>
    <lineage>
        <taxon>Bacteria</taxon>
        <taxon>Pseudomonadati</taxon>
        <taxon>Bacteroidota</taxon>
        <taxon>Cytophagia</taxon>
        <taxon>Cytophagales</taxon>
        <taxon>Cyclobacteriaceae</taxon>
    </lineage>
</organism>
<comment type="caution">
    <text evidence="2">The sequence shown here is derived from an EMBL/GenBank/DDBJ whole genome shotgun (WGS) entry which is preliminary data.</text>
</comment>
<evidence type="ECO:0000313" key="2">
    <source>
        <dbReference type="EMBL" id="EON76420.1"/>
    </source>
</evidence>
<keyword evidence="1" id="KW-0812">Transmembrane</keyword>
<keyword evidence="1" id="KW-0472">Membrane</keyword>
<dbReference type="STRING" id="1232681.ADIS_2870"/>
<dbReference type="Proteomes" id="UP000013909">
    <property type="component" value="Unassembled WGS sequence"/>
</dbReference>
<evidence type="ECO:0000256" key="1">
    <source>
        <dbReference type="SAM" id="Phobius"/>
    </source>
</evidence>
<gene>
    <name evidence="2" type="ORF">ADIS_2870</name>
</gene>
<reference evidence="2 3" key="1">
    <citation type="submission" date="2013-02" db="EMBL/GenBank/DDBJ databases">
        <title>A novel strain isolated from Lonar lake, Maharashtra, India.</title>
        <authorList>
            <person name="Singh A."/>
        </authorList>
    </citation>
    <scope>NUCLEOTIDE SEQUENCE [LARGE SCALE GENOMIC DNA]</scope>
    <source>
        <strain evidence="2 3">AK24</strain>
    </source>
</reference>
<name>R7ZQM7_9BACT</name>
<keyword evidence="3" id="KW-1185">Reference proteome</keyword>